<dbReference type="EMBL" id="NEVM01000005">
    <property type="protein sequence ID" value="OZI32032.1"/>
    <property type="molecule type" value="Genomic_DNA"/>
</dbReference>
<dbReference type="SUPFAM" id="SSF53448">
    <property type="entry name" value="Nucleotide-diphospho-sugar transferases"/>
    <property type="match status" value="1"/>
</dbReference>
<dbReference type="Pfam" id="PF00483">
    <property type="entry name" value="NTP_transferase"/>
    <property type="match status" value="1"/>
</dbReference>
<evidence type="ECO:0000256" key="6">
    <source>
        <dbReference type="ARBA" id="ARBA00023277"/>
    </source>
</evidence>
<dbReference type="Proteomes" id="UP000216020">
    <property type="component" value="Unassembled WGS sequence"/>
</dbReference>
<gene>
    <name evidence="10" type="ORF">CAL29_29805</name>
</gene>
<protein>
    <recommendedName>
        <fullName evidence="7">D,D-heptose 1,7-bisphosphate phosphatase</fullName>
    </recommendedName>
</protein>
<organism evidence="10 11">
    <name type="scientific">Bordetella genomosp. 10</name>
    <dbReference type="NCBI Taxonomy" id="1416804"/>
    <lineage>
        <taxon>Bacteria</taxon>
        <taxon>Pseudomonadati</taxon>
        <taxon>Pseudomonadota</taxon>
        <taxon>Betaproteobacteria</taxon>
        <taxon>Burkholderiales</taxon>
        <taxon>Alcaligenaceae</taxon>
        <taxon>Bordetella</taxon>
    </lineage>
</organism>
<dbReference type="GO" id="GO:0016791">
    <property type="term" value="F:phosphatase activity"/>
    <property type="evidence" value="ECO:0007669"/>
    <property type="project" value="InterPro"/>
</dbReference>
<keyword evidence="5" id="KW-0378">Hydrolase</keyword>
<feature type="domain" description="Nucleotidyl transferase" evidence="9">
    <location>
        <begin position="27"/>
        <end position="248"/>
    </location>
</feature>
<evidence type="ECO:0000256" key="5">
    <source>
        <dbReference type="ARBA" id="ARBA00022801"/>
    </source>
</evidence>
<keyword evidence="4" id="KW-0479">Metal-binding</keyword>
<dbReference type="Gene3D" id="3.40.50.1000">
    <property type="entry name" value="HAD superfamily/HAD-like"/>
    <property type="match status" value="1"/>
</dbReference>
<comment type="similarity">
    <text evidence="2">Belongs to the GmhB family.</text>
</comment>
<dbReference type="InterPro" id="IPR004446">
    <property type="entry name" value="Heptose_bisP_phosphatase"/>
</dbReference>
<evidence type="ECO:0000313" key="11">
    <source>
        <dbReference type="Proteomes" id="UP000216020"/>
    </source>
</evidence>
<dbReference type="InterPro" id="IPR036412">
    <property type="entry name" value="HAD-like_sf"/>
</dbReference>
<dbReference type="PANTHER" id="PTHR42891:SF1">
    <property type="entry name" value="D-GLYCERO-BETA-D-MANNO-HEPTOSE-1,7-BISPHOSPHATE 7-PHOSPHATASE"/>
    <property type="match status" value="1"/>
</dbReference>
<dbReference type="NCBIfam" id="TIGR01656">
    <property type="entry name" value="Histidinol-ppas"/>
    <property type="match status" value="1"/>
</dbReference>
<dbReference type="InterPro" id="IPR029044">
    <property type="entry name" value="Nucleotide-diphossugar_trans"/>
</dbReference>
<evidence type="ECO:0000256" key="8">
    <source>
        <dbReference type="SAM" id="MobiDB-lite"/>
    </source>
</evidence>
<dbReference type="GO" id="GO:0005975">
    <property type="term" value="P:carbohydrate metabolic process"/>
    <property type="evidence" value="ECO:0007669"/>
    <property type="project" value="InterPro"/>
</dbReference>
<keyword evidence="3" id="KW-0963">Cytoplasm</keyword>
<accession>A0A261S4Z9</accession>
<dbReference type="AlphaFoldDB" id="A0A261S4Z9"/>
<dbReference type="GO" id="GO:0046872">
    <property type="term" value="F:metal ion binding"/>
    <property type="evidence" value="ECO:0007669"/>
    <property type="project" value="UniProtKB-KW"/>
</dbReference>
<dbReference type="CDD" id="cd07503">
    <property type="entry name" value="HAD_HisB-N"/>
    <property type="match status" value="1"/>
</dbReference>
<dbReference type="PANTHER" id="PTHR42891">
    <property type="entry name" value="D-GLYCERO-BETA-D-MANNO-HEPTOSE-1,7-BISPHOSPHATE 7-PHOSPHATASE"/>
    <property type="match status" value="1"/>
</dbReference>
<proteinExistence type="inferred from homology"/>
<name>A0A261S4Z9_9BORD</name>
<dbReference type="GO" id="GO:0005737">
    <property type="term" value="C:cytoplasm"/>
    <property type="evidence" value="ECO:0007669"/>
    <property type="project" value="UniProtKB-SubCell"/>
</dbReference>
<evidence type="ECO:0000256" key="4">
    <source>
        <dbReference type="ARBA" id="ARBA00022723"/>
    </source>
</evidence>
<evidence type="ECO:0000313" key="10">
    <source>
        <dbReference type="EMBL" id="OZI32032.1"/>
    </source>
</evidence>
<dbReference type="Gene3D" id="3.90.550.10">
    <property type="entry name" value="Spore Coat Polysaccharide Biosynthesis Protein SpsA, Chain A"/>
    <property type="match status" value="1"/>
</dbReference>
<evidence type="ECO:0000256" key="2">
    <source>
        <dbReference type="ARBA" id="ARBA00005628"/>
    </source>
</evidence>
<dbReference type="SUPFAM" id="SSF56784">
    <property type="entry name" value="HAD-like"/>
    <property type="match status" value="1"/>
</dbReference>
<comment type="subcellular location">
    <subcellularLocation>
        <location evidence="1">Cytoplasm</location>
    </subcellularLocation>
</comment>
<dbReference type="InterPro" id="IPR005835">
    <property type="entry name" value="NTP_transferase_dom"/>
</dbReference>
<evidence type="ECO:0000256" key="1">
    <source>
        <dbReference type="ARBA" id="ARBA00004496"/>
    </source>
</evidence>
<sequence length="420" mass="46057">MCHRRTGNVRRATTGQAVKPQRAPTQAVILVGGLGSRLGELTRNYPKPLLPVAGKPFLDLVIWHLARYGFRQVLLLAGHGAKVVEQYAAESAFRDRIAIDIVIEPAPMGTAGALSFARDKLDDIFLLTNGDSIFDFNWLDLHTRFALQPEALISMGLRRLPDASRFGAVVLDGHRVKGFQHRGSGDGGLVNGGVYCMRKELLAELPARGSLEQEVMPRLATMGKICGKEYSGFFLDIGVPESYAVAETTVWESRVRPAIFFDRDGVLNIDKGYVGQRERFEWQEDAIAAVKLANDQGYFVFVVTNQAGIARGYYTEADMMALHRHMQGELRANGAHIDDIRFCPHHVDGSVKPLAIDCECRKPKPAMLLALLDTWPAAVSDSILIGDKTTDIDAANAAGIRGHLYTEGSLSDCVKALICP</sequence>
<keyword evidence="6" id="KW-0119">Carbohydrate metabolism</keyword>
<evidence type="ECO:0000256" key="3">
    <source>
        <dbReference type="ARBA" id="ARBA00022490"/>
    </source>
</evidence>
<keyword evidence="11" id="KW-1185">Reference proteome</keyword>
<dbReference type="InterPro" id="IPR023214">
    <property type="entry name" value="HAD_sf"/>
</dbReference>
<comment type="caution">
    <text evidence="10">The sequence shown here is derived from an EMBL/GenBank/DDBJ whole genome shotgun (WGS) entry which is preliminary data.</text>
</comment>
<dbReference type="InterPro" id="IPR006543">
    <property type="entry name" value="Histidinol-phos"/>
</dbReference>
<evidence type="ECO:0000259" key="9">
    <source>
        <dbReference type="Pfam" id="PF00483"/>
    </source>
</evidence>
<dbReference type="NCBIfam" id="TIGR01662">
    <property type="entry name" value="HAD-SF-IIIA"/>
    <property type="match status" value="1"/>
</dbReference>
<dbReference type="Pfam" id="PF13242">
    <property type="entry name" value="Hydrolase_like"/>
    <property type="match status" value="1"/>
</dbReference>
<feature type="region of interest" description="Disordered" evidence="8">
    <location>
        <begin position="1"/>
        <end position="20"/>
    </location>
</feature>
<dbReference type="InterPro" id="IPR006549">
    <property type="entry name" value="HAD-SF_hydro_IIIA"/>
</dbReference>
<evidence type="ECO:0000256" key="7">
    <source>
        <dbReference type="ARBA" id="ARBA00031828"/>
    </source>
</evidence>
<reference evidence="11" key="1">
    <citation type="submission" date="2017-05" db="EMBL/GenBank/DDBJ databases">
        <title>Complete and WGS of Bordetella genogroups.</title>
        <authorList>
            <person name="Spilker T."/>
            <person name="Lipuma J."/>
        </authorList>
    </citation>
    <scope>NUCLEOTIDE SEQUENCE [LARGE SCALE GENOMIC DNA]</scope>
    <source>
        <strain evidence="11">AU16122</strain>
    </source>
</reference>